<dbReference type="Proteomes" id="UP000603453">
    <property type="component" value="Unassembled WGS sequence"/>
</dbReference>
<keyword evidence="3" id="KW-1185">Reference proteome</keyword>
<dbReference type="EMBL" id="JAEPRD010000068">
    <property type="protein sequence ID" value="KAG2201769.1"/>
    <property type="molecule type" value="Genomic_DNA"/>
</dbReference>
<proteinExistence type="predicted"/>
<gene>
    <name evidence="2" type="ORF">INT47_002029</name>
</gene>
<evidence type="ECO:0000256" key="1">
    <source>
        <dbReference type="SAM" id="MobiDB-lite"/>
    </source>
</evidence>
<sequence>MKRRFISSNSERPFKSPKFKEKKDTEKQDTVEQDTVEKDTVEQDILEQDCASSSSSKPKHSKKVEEKINKKNALLKFKEEQKTGKGSTMPLVQNENERTIDK</sequence>
<feature type="compositionally biased region" description="Basic and acidic residues" evidence="1">
    <location>
        <begin position="12"/>
        <end position="41"/>
    </location>
</feature>
<evidence type="ECO:0000313" key="2">
    <source>
        <dbReference type="EMBL" id="KAG2201769.1"/>
    </source>
</evidence>
<feature type="compositionally biased region" description="Polar residues" evidence="1">
    <location>
        <begin position="84"/>
        <end position="94"/>
    </location>
</feature>
<protein>
    <submittedName>
        <fullName evidence="2">Uncharacterized protein</fullName>
    </submittedName>
</protein>
<evidence type="ECO:0000313" key="3">
    <source>
        <dbReference type="Proteomes" id="UP000603453"/>
    </source>
</evidence>
<name>A0A8H7QZP2_9FUNG</name>
<accession>A0A8H7QZP2</accession>
<feature type="region of interest" description="Disordered" evidence="1">
    <location>
        <begin position="1"/>
        <end position="102"/>
    </location>
</feature>
<dbReference type="AlphaFoldDB" id="A0A8H7QZP2"/>
<comment type="caution">
    <text evidence="2">The sequence shown here is derived from an EMBL/GenBank/DDBJ whole genome shotgun (WGS) entry which is preliminary data.</text>
</comment>
<reference evidence="2" key="1">
    <citation type="submission" date="2020-12" db="EMBL/GenBank/DDBJ databases">
        <title>Metabolic potential, ecology and presence of endohyphal bacteria is reflected in genomic diversity of Mucoromycotina.</title>
        <authorList>
            <person name="Muszewska A."/>
            <person name="Okrasinska A."/>
            <person name="Steczkiewicz K."/>
            <person name="Drgas O."/>
            <person name="Orlowska M."/>
            <person name="Perlinska-Lenart U."/>
            <person name="Aleksandrzak-Piekarczyk T."/>
            <person name="Szatraj K."/>
            <person name="Zielenkiewicz U."/>
            <person name="Pilsyk S."/>
            <person name="Malc E."/>
            <person name="Mieczkowski P."/>
            <person name="Kruszewska J.S."/>
            <person name="Biernat P."/>
            <person name="Pawlowska J."/>
        </authorList>
    </citation>
    <scope>NUCLEOTIDE SEQUENCE</scope>
    <source>
        <strain evidence="2">WA0000017839</strain>
    </source>
</reference>
<organism evidence="2 3">
    <name type="scientific">Mucor saturninus</name>
    <dbReference type="NCBI Taxonomy" id="64648"/>
    <lineage>
        <taxon>Eukaryota</taxon>
        <taxon>Fungi</taxon>
        <taxon>Fungi incertae sedis</taxon>
        <taxon>Mucoromycota</taxon>
        <taxon>Mucoromycotina</taxon>
        <taxon>Mucoromycetes</taxon>
        <taxon>Mucorales</taxon>
        <taxon>Mucorineae</taxon>
        <taxon>Mucoraceae</taxon>
        <taxon>Mucor</taxon>
    </lineage>
</organism>
<feature type="compositionally biased region" description="Polar residues" evidence="1">
    <location>
        <begin position="1"/>
        <end position="11"/>
    </location>
</feature>